<dbReference type="Gene3D" id="1.10.10.60">
    <property type="entry name" value="Homeodomain-like"/>
    <property type="match status" value="1"/>
</dbReference>
<dbReference type="GO" id="GO:0043565">
    <property type="term" value="F:sequence-specific DNA binding"/>
    <property type="evidence" value="ECO:0007669"/>
    <property type="project" value="InterPro"/>
</dbReference>
<dbReference type="SUPFAM" id="SSF46689">
    <property type="entry name" value="Homeodomain-like"/>
    <property type="match status" value="2"/>
</dbReference>
<dbReference type="STRING" id="659014.SAMN04487996_111127"/>
<feature type="domain" description="HTH araC/xylS-type" evidence="4">
    <location>
        <begin position="159"/>
        <end position="255"/>
    </location>
</feature>
<keyword evidence="2 5" id="KW-0238">DNA-binding</keyword>
<accession>A0A1G7M0M1</accession>
<protein>
    <submittedName>
        <fullName evidence="5">AraC-type DNA-binding protein</fullName>
    </submittedName>
</protein>
<dbReference type="PROSITE" id="PS01124">
    <property type="entry name" value="HTH_ARAC_FAMILY_2"/>
    <property type="match status" value="1"/>
</dbReference>
<dbReference type="InterPro" id="IPR009057">
    <property type="entry name" value="Homeodomain-like_sf"/>
</dbReference>
<proteinExistence type="predicted"/>
<sequence length="255" mass="29474">MVLTCNEDFHCTGEKVLEEHALLRIISGQLTVTQAERSIVCGPGQTLLFPKNQLFTLSKRCFDDQPYKSVIISLPAKILRAFYENTSPDIQPQQPEILRIDQEPLLDSLFASMLPYFDLNKPLAEKLVELKTQEAIEILRSIDPDIDGMLSDFSEPGKINRADFMEKNYMFNISLDKFARLTGRSLTTFQRDFKKAFQMSPQRWLTKKRLTLAHYQLAEKRKKPVDVYVETGFENLSHFSYAFKKQFGYSPTMLP</sequence>
<reference evidence="6" key="1">
    <citation type="submission" date="2016-10" db="EMBL/GenBank/DDBJ databases">
        <authorList>
            <person name="Varghese N."/>
            <person name="Submissions S."/>
        </authorList>
    </citation>
    <scope>NUCLEOTIDE SEQUENCE [LARGE SCALE GENOMIC DNA]</scope>
    <source>
        <strain evidence="6">DSM 25329</strain>
    </source>
</reference>
<evidence type="ECO:0000313" key="5">
    <source>
        <dbReference type="EMBL" id="SDF55201.1"/>
    </source>
</evidence>
<dbReference type="PANTHER" id="PTHR46796">
    <property type="entry name" value="HTH-TYPE TRANSCRIPTIONAL ACTIVATOR RHAS-RELATED"/>
    <property type="match status" value="1"/>
</dbReference>
<dbReference type="InterPro" id="IPR050204">
    <property type="entry name" value="AraC_XylS_family_regulators"/>
</dbReference>
<dbReference type="Proteomes" id="UP000198748">
    <property type="component" value="Unassembled WGS sequence"/>
</dbReference>
<evidence type="ECO:0000259" key="4">
    <source>
        <dbReference type="PROSITE" id="PS01124"/>
    </source>
</evidence>
<dbReference type="Pfam" id="PF12833">
    <property type="entry name" value="HTH_18"/>
    <property type="match status" value="1"/>
</dbReference>
<dbReference type="EMBL" id="FNAN01000011">
    <property type="protein sequence ID" value="SDF55201.1"/>
    <property type="molecule type" value="Genomic_DNA"/>
</dbReference>
<keyword evidence="6" id="KW-1185">Reference proteome</keyword>
<dbReference type="GO" id="GO:0003700">
    <property type="term" value="F:DNA-binding transcription factor activity"/>
    <property type="evidence" value="ECO:0007669"/>
    <property type="project" value="InterPro"/>
</dbReference>
<dbReference type="InterPro" id="IPR054015">
    <property type="entry name" value="ExsA-like_N"/>
</dbReference>
<keyword evidence="3" id="KW-0804">Transcription</keyword>
<gene>
    <name evidence="5" type="ORF">SAMN04487996_111127</name>
</gene>
<evidence type="ECO:0000313" key="6">
    <source>
        <dbReference type="Proteomes" id="UP000198748"/>
    </source>
</evidence>
<dbReference type="InterPro" id="IPR018060">
    <property type="entry name" value="HTH_AraC"/>
</dbReference>
<dbReference type="PANTHER" id="PTHR46796:SF6">
    <property type="entry name" value="ARAC SUBFAMILY"/>
    <property type="match status" value="1"/>
</dbReference>
<keyword evidence="1" id="KW-0805">Transcription regulation</keyword>
<evidence type="ECO:0000256" key="3">
    <source>
        <dbReference type="ARBA" id="ARBA00023163"/>
    </source>
</evidence>
<evidence type="ECO:0000256" key="2">
    <source>
        <dbReference type="ARBA" id="ARBA00023125"/>
    </source>
</evidence>
<name>A0A1G7M0M1_9BACT</name>
<dbReference type="InterPro" id="IPR037923">
    <property type="entry name" value="HTH-like"/>
</dbReference>
<dbReference type="SMART" id="SM00342">
    <property type="entry name" value="HTH_ARAC"/>
    <property type="match status" value="1"/>
</dbReference>
<evidence type="ECO:0000256" key="1">
    <source>
        <dbReference type="ARBA" id="ARBA00023015"/>
    </source>
</evidence>
<dbReference type="SUPFAM" id="SSF51215">
    <property type="entry name" value="Regulatory protein AraC"/>
    <property type="match status" value="1"/>
</dbReference>
<dbReference type="AlphaFoldDB" id="A0A1G7M0M1"/>
<dbReference type="Pfam" id="PF22200">
    <property type="entry name" value="ExsA_N"/>
    <property type="match status" value="1"/>
</dbReference>
<organism evidence="5 6">
    <name type="scientific">Dyadobacter soli</name>
    <dbReference type="NCBI Taxonomy" id="659014"/>
    <lineage>
        <taxon>Bacteria</taxon>
        <taxon>Pseudomonadati</taxon>
        <taxon>Bacteroidota</taxon>
        <taxon>Cytophagia</taxon>
        <taxon>Cytophagales</taxon>
        <taxon>Spirosomataceae</taxon>
        <taxon>Dyadobacter</taxon>
    </lineage>
</organism>